<dbReference type="Pfam" id="PF00172">
    <property type="entry name" value="Zn_clus"/>
    <property type="match status" value="1"/>
</dbReference>
<feature type="domain" description="Zn(2)-C6 fungal-type" evidence="8">
    <location>
        <begin position="41"/>
        <end position="70"/>
    </location>
</feature>
<evidence type="ECO:0000256" key="2">
    <source>
        <dbReference type="ARBA" id="ARBA00022723"/>
    </source>
</evidence>
<organism evidence="9 10">
    <name type="scientific">Oculimacula yallundae</name>
    <dbReference type="NCBI Taxonomy" id="86028"/>
    <lineage>
        <taxon>Eukaryota</taxon>
        <taxon>Fungi</taxon>
        <taxon>Dikarya</taxon>
        <taxon>Ascomycota</taxon>
        <taxon>Pezizomycotina</taxon>
        <taxon>Leotiomycetes</taxon>
        <taxon>Helotiales</taxon>
        <taxon>Ploettnerulaceae</taxon>
        <taxon>Oculimacula</taxon>
    </lineage>
</organism>
<keyword evidence="4" id="KW-0238">DNA-binding</keyword>
<dbReference type="Gene3D" id="4.10.240.10">
    <property type="entry name" value="Zn(2)-C6 fungal-type DNA-binding domain"/>
    <property type="match status" value="1"/>
</dbReference>
<keyword evidence="10" id="KW-1185">Reference proteome</keyword>
<dbReference type="CDD" id="cd00067">
    <property type="entry name" value="GAL4"/>
    <property type="match status" value="1"/>
</dbReference>
<dbReference type="InterPro" id="IPR007219">
    <property type="entry name" value="XnlR_reg_dom"/>
</dbReference>
<comment type="subcellular location">
    <subcellularLocation>
        <location evidence="1">Nucleus</location>
    </subcellularLocation>
</comment>
<feature type="region of interest" description="Disordered" evidence="7">
    <location>
        <begin position="637"/>
        <end position="676"/>
    </location>
</feature>
<evidence type="ECO:0000256" key="4">
    <source>
        <dbReference type="ARBA" id="ARBA00023125"/>
    </source>
</evidence>
<evidence type="ECO:0000313" key="10">
    <source>
        <dbReference type="Proteomes" id="UP001595075"/>
    </source>
</evidence>
<keyword evidence="6" id="KW-0539">Nucleus</keyword>
<reference evidence="9 10" key="1">
    <citation type="journal article" date="2024" name="Commun. Biol.">
        <title>Comparative genomic analysis of thermophilic fungi reveals convergent evolutionary adaptations and gene losses.</title>
        <authorList>
            <person name="Steindorff A.S."/>
            <person name="Aguilar-Pontes M.V."/>
            <person name="Robinson A.J."/>
            <person name="Andreopoulos B."/>
            <person name="LaButti K."/>
            <person name="Kuo A."/>
            <person name="Mondo S."/>
            <person name="Riley R."/>
            <person name="Otillar R."/>
            <person name="Haridas S."/>
            <person name="Lipzen A."/>
            <person name="Grimwood J."/>
            <person name="Schmutz J."/>
            <person name="Clum A."/>
            <person name="Reid I.D."/>
            <person name="Moisan M.C."/>
            <person name="Butler G."/>
            <person name="Nguyen T.T.M."/>
            <person name="Dewar K."/>
            <person name="Conant G."/>
            <person name="Drula E."/>
            <person name="Henrissat B."/>
            <person name="Hansel C."/>
            <person name="Singer S."/>
            <person name="Hutchinson M.I."/>
            <person name="de Vries R.P."/>
            <person name="Natvig D.O."/>
            <person name="Powell A.J."/>
            <person name="Tsang A."/>
            <person name="Grigoriev I.V."/>
        </authorList>
    </citation>
    <scope>NUCLEOTIDE SEQUENCE [LARGE SCALE GENOMIC DNA]</scope>
    <source>
        <strain evidence="9 10">CBS 494.80</strain>
    </source>
</reference>
<evidence type="ECO:0000256" key="3">
    <source>
        <dbReference type="ARBA" id="ARBA00023015"/>
    </source>
</evidence>
<dbReference type="SMART" id="SM00066">
    <property type="entry name" value="GAL4"/>
    <property type="match status" value="1"/>
</dbReference>
<dbReference type="SMART" id="SM00906">
    <property type="entry name" value="Fungal_trans"/>
    <property type="match status" value="1"/>
</dbReference>
<feature type="compositionally biased region" description="Polar residues" evidence="7">
    <location>
        <begin position="638"/>
        <end position="654"/>
    </location>
</feature>
<name>A0ABR4CJX1_9HELO</name>
<evidence type="ECO:0000313" key="9">
    <source>
        <dbReference type="EMBL" id="KAL2070269.1"/>
    </source>
</evidence>
<sequence>MSTSASIDFGMDGSRSPDPAHAADFKKEPNPNRQKSRISRGCDECKSKHTKCNGQLPCEKCVKYSRVCKYEAPYTRGKKPPIIAAITSTASMNSLNDKCEAEAERVNSISSVSSSRESTKRDLGWELHQETYRATNGEQQNNLDIRPNKIQRISFEETVTQYDRPGFQNNQVQNGENIFQRTQNNLHYRASYHQNSIFSFGDPPLPESDTSLFALPPYTLAQTMITQYFEAGAALHRFLHQRTVEEWMETLLSHPRLMNSRAVDYSKNAVVLMVFALAYDAASKKSDDTGEDMSFHYFQVAEAQLKKETGEIKLPTIQARLLQCIYLSSRSRIHQCWSIFTVTVGLIFSMGLQRRNRLSEIDDMIEVECQKRAFWFAYLMDKHLGSSLGRPSLIRAEDADQDLPRIVEDDDLSKDGLVTMSDGVQSSMKATVFSIKLAQILDGILRDLYNIRKPTVEDKIESAKTLRARLQMWRADINDFFALDPSTLAPLFATQHMGLQLAYAHARVLLHRPFLLQDMNLDVFRGSTGYKLRQECEYSTTECVNAAMDIVKLINVLYLLDKNFSASWFSHYCGYCAVVILYVRVIKLQSEPAYNWISLFEAAATCQSQIKIAAEKESFANRCSEVLQELRFEAQGHMQKTGNKPETRQGSVDTDGSGLPHQEQGTASHFGGKWDDMNFDQSAPGGGILNSLFNTVEGINVRNASGSLVDRIDRWGFSSLTGY</sequence>
<dbReference type="InterPro" id="IPR036864">
    <property type="entry name" value="Zn2-C6_fun-type_DNA-bd_sf"/>
</dbReference>
<feature type="region of interest" description="Disordered" evidence="7">
    <location>
        <begin position="1"/>
        <end position="40"/>
    </location>
</feature>
<evidence type="ECO:0000256" key="5">
    <source>
        <dbReference type="ARBA" id="ARBA00023163"/>
    </source>
</evidence>
<dbReference type="EMBL" id="JAZHXI010000006">
    <property type="protein sequence ID" value="KAL2070269.1"/>
    <property type="molecule type" value="Genomic_DNA"/>
</dbReference>
<evidence type="ECO:0000256" key="1">
    <source>
        <dbReference type="ARBA" id="ARBA00004123"/>
    </source>
</evidence>
<dbReference type="PROSITE" id="PS50048">
    <property type="entry name" value="ZN2_CY6_FUNGAL_2"/>
    <property type="match status" value="1"/>
</dbReference>
<protein>
    <recommendedName>
        <fullName evidence="8">Zn(2)-C6 fungal-type domain-containing protein</fullName>
    </recommendedName>
</protein>
<evidence type="ECO:0000256" key="6">
    <source>
        <dbReference type="ARBA" id="ARBA00023242"/>
    </source>
</evidence>
<dbReference type="PANTHER" id="PTHR47540">
    <property type="entry name" value="THIAMINE REPRESSIBLE GENES REGULATORY PROTEIN THI5"/>
    <property type="match status" value="1"/>
</dbReference>
<dbReference type="InterPro" id="IPR051711">
    <property type="entry name" value="Stress_Response_Reg"/>
</dbReference>
<dbReference type="PROSITE" id="PS00463">
    <property type="entry name" value="ZN2_CY6_FUNGAL_1"/>
    <property type="match status" value="1"/>
</dbReference>
<keyword evidence="3" id="KW-0805">Transcription regulation</keyword>
<dbReference type="SUPFAM" id="SSF57701">
    <property type="entry name" value="Zn2/Cys6 DNA-binding domain"/>
    <property type="match status" value="1"/>
</dbReference>
<dbReference type="CDD" id="cd12148">
    <property type="entry name" value="fungal_TF_MHR"/>
    <property type="match status" value="1"/>
</dbReference>
<comment type="caution">
    <text evidence="9">The sequence shown here is derived from an EMBL/GenBank/DDBJ whole genome shotgun (WGS) entry which is preliminary data.</text>
</comment>
<accession>A0ABR4CJX1</accession>
<evidence type="ECO:0000256" key="7">
    <source>
        <dbReference type="SAM" id="MobiDB-lite"/>
    </source>
</evidence>
<evidence type="ECO:0000259" key="8">
    <source>
        <dbReference type="PROSITE" id="PS50048"/>
    </source>
</evidence>
<feature type="compositionally biased region" description="Basic and acidic residues" evidence="7">
    <location>
        <begin position="21"/>
        <end position="30"/>
    </location>
</feature>
<keyword evidence="5" id="KW-0804">Transcription</keyword>
<keyword evidence="2" id="KW-0479">Metal-binding</keyword>
<dbReference type="InterPro" id="IPR001138">
    <property type="entry name" value="Zn2Cys6_DnaBD"/>
</dbReference>
<proteinExistence type="predicted"/>
<dbReference type="Proteomes" id="UP001595075">
    <property type="component" value="Unassembled WGS sequence"/>
</dbReference>
<dbReference type="PANTHER" id="PTHR47540:SF2">
    <property type="entry name" value="ZN(II)2CYS6 TRANSCRIPTION FACTOR (EUROFUNG)"/>
    <property type="match status" value="1"/>
</dbReference>
<dbReference type="Pfam" id="PF04082">
    <property type="entry name" value="Fungal_trans"/>
    <property type="match status" value="1"/>
</dbReference>
<gene>
    <name evidence="9" type="ORF">VTL71DRAFT_13295</name>
</gene>